<sequence>MRRFRDEYAEHEQGFQPLHCPVRRGIAMSAAENVVSLAERRAARVVESAPPRKEGYLAFPNELMDALLAADLTARQLKLALAVVRKTIGYGKEQDDCTITQLAEVAGMQRPAASKTLQQLLGMKIVSASKGRFGMLVSINPPAAWDSSPYQIDTPDDTDVSKRYAGAYQNDTHNKQSQKTSNNPPVSPQGEPATADSPAADATPPKPKRKPRAKGVKQTFAQWRDAMKAAAVKLIPEDDPVFTYADEAGLPREFLRLAWVEFRTTYTEKQASKQQLDWRAHFRDAVRRNWYKLWFLKDDGTCELTTAGLQARNAAQAADRKGAN</sequence>
<feature type="compositionally biased region" description="Basic residues" evidence="1">
    <location>
        <begin position="206"/>
        <end position="215"/>
    </location>
</feature>
<feature type="compositionally biased region" description="Low complexity" evidence="1">
    <location>
        <begin position="192"/>
        <end position="203"/>
    </location>
</feature>
<dbReference type="GO" id="GO:0006260">
    <property type="term" value="P:DNA replication"/>
    <property type="evidence" value="ECO:0007669"/>
    <property type="project" value="InterPro"/>
</dbReference>
<dbReference type="InterPro" id="IPR006497">
    <property type="entry name" value="Phage_lambda_VrpO_N"/>
</dbReference>
<dbReference type="AlphaFoldDB" id="A0A5C1DFC2"/>
<protein>
    <submittedName>
        <fullName evidence="3">Replication protein</fullName>
    </submittedName>
</protein>
<evidence type="ECO:0000259" key="2">
    <source>
        <dbReference type="Pfam" id="PF04492"/>
    </source>
</evidence>
<dbReference type="Proteomes" id="UP000322079">
    <property type="component" value="Chromosome"/>
</dbReference>
<dbReference type="EMBL" id="CP043473">
    <property type="protein sequence ID" value="QEL55485.1"/>
    <property type="molecule type" value="Genomic_DNA"/>
</dbReference>
<organism evidence="3 4">
    <name type="scientific">Chromobacterium paludis</name>
    <dbReference type="NCBI Taxonomy" id="2605945"/>
    <lineage>
        <taxon>Bacteria</taxon>
        <taxon>Pseudomonadati</taxon>
        <taxon>Pseudomonadota</taxon>
        <taxon>Betaproteobacteria</taxon>
        <taxon>Neisseriales</taxon>
        <taxon>Chromobacteriaceae</taxon>
        <taxon>Chromobacterium</taxon>
    </lineage>
</organism>
<gene>
    <name evidence="3" type="ORF">FYK34_07860</name>
</gene>
<dbReference type="NCBIfam" id="TIGR01610">
    <property type="entry name" value="phage_O_Nterm"/>
    <property type="match status" value="1"/>
</dbReference>
<proteinExistence type="predicted"/>
<reference evidence="3 4" key="1">
    <citation type="submission" date="2019-08" db="EMBL/GenBank/DDBJ databases">
        <title>Chromobacterium paludis, a novel bacterium isolated from a Maryland marsh pond.</title>
        <authorList>
            <person name="Blackburn M.B."/>
            <person name="Gundersen-Rindal D.E."/>
        </authorList>
    </citation>
    <scope>NUCLEOTIDE SEQUENCE [LARGE SCALE GENOMIC DNA]</scope>
    <source>
        <strain evidence="4">IIBBL 257-1</strain>
    </source>
</reference>
<name>A0A5C1DFC2_9NEIS</name>
<evidence type="ECO:0000313" key="4">
    <source>
        <dbReference type="Proteomes" id="UP000322079"/>
    </source>
</evidence>
<dbReference type="Gene3D" id="1.10.10.10">
    <property type="entry name" value="Winged helix-like DNA-binding domain superfamily/Winged helix DNA-binding domain"/>
    <property type="match status" value="1"/>
</dbReference>
<dbReference type="SUPFAM" id="SSF46785">
    <property type="entry name" value="Winged helix' DNA-binding domain"/>
    <property type="match status" value="1"/>
</dbReference>
<dbReference type="InterPro" id="IPR036390">
    <property type="entry name" value="WH_DNA-bd_sf"/>
</dbReference>
<feature type="domain" description="Bacteriophage lambda Replication protein O N-terminal" evidence="2">
    <location>
        <begin position="53"/>
        <end position="137"/>
    </location>
</feature>
<dbReference type="InterPro" id="IPR036388">
    <property type="entry name" value="WH-like_DNA-bd_sf"/>
</dbReference>
<keyword evidence="4" id="KW-1185">Reference proteome</keyword>
<feature type="region of interest" description="Disordered" evidence="1">
    <location>
        <begin position="169"/>
        <end position="218"/>
    </location>
</feature>
<dbReference type="Pfam" id="PF04492">
    <property type="entry name" value="Phage_rep_O"/>
    <property type="match status" value="1"/>
</dbReference>
<dbReference type="KEGG" id="chrm:FYK34_07860"/>
<accession>A0A5C1DFC2</accession>
<feature type="compositionally biased region" description="Polar residues" evidence="1">
    <location>
        <begin position="169"/>
        <end position="184"/>
    </location>
</feature>
<evidence type="ECO:0000256" key="1">
    <source>
        <dbReference type="SAM" id="MobiDB-lite"/>
    </source>
</evidence>
<evidence type="ECO:0000313" key="3">
    <source>
        <dbReference type="EMBL" id="QEL55485.1"/>
    </source>
</evidence>